<keyword evidence="2" id="KW-1185">Reference proteome</keyword>
<reference evidence="1" key="1">
    <citation type="journal article" date="2014" name="Int. J. Syst. Evol. Microbiol.">
        <title>Complete genome sequence of Corynebacterium casei LMG S-19264T (=DSM 44701T), isolated from a smear-ripened cheese.</title>
        <authorList>
            <consortium name="US DOE Joint Genome Institute (JGI-PGF)"/>
            <person name="Walter F."/>
            <person name="Albersmeier A."/>
            <person name="Kalinowski J."/>
            <person name="Ruckert C."/>
        </authorList>
    </citation>
    <scope>NUCLEOTIDE SEQUENCE</scope>
    <source>
        <strain evidence="1">KCTC 42650</strain>
    </source>
</reference>
<sequence length="81" mass="9253">MTFVTADEVARMTGFESGEAFLRARDRLEKRERFPAPMPTCLRPLKWRRDAIAAWVEEHGIFGTRAVSGPNVVLFEMARQA</sequence>
<dbReference type="RefSeq" id="WP_189678035.1">
    <property type="nucleotide sequence ID" value="NZ_BNCJ01000001.1"/>
</dbReference>
<dbReference type="Proteomes" id="UP000626220">
    <property type="component" value="Unassembled WGS sequence"/>
</dbReference>
<reference evidence="1" key="2">
    <citation type="submission" date="2020-09" db="EMBL/GenBank/DDBJ databases">
        <authorList>
            <person name="Sun Q."/>
            <person name="Kim S."/>
        </authorList>
    </citation>
    <scope>NUCLEOTIDE SEQUENCE</scope>
    <source>
        <strain evidence="1">KCTC 42650</strain>
    </source>
</reference>
<dbReference type="EMBL" id="BNCJ01000001">
    <property type="protein sequence ID" value="GHF33106.1"/>
    <property type="molecule type" value="Genomic_DNA"/>
</dbReference>
<evidence type="ECO:0000313" key="2">
    <source>
        <dbReference type="Proteomes" id="UP000626220"/>
    </source>
</evidence>
<proteinExistence type="predicted"/>
<evidence type="ECO:0000313" key="1">
    <source>
        <dbReference type="EMBL" id="GHF33106.1"/>
    </source>
</evidence>
<dbReference type="AlphaFoldDB" id="A0A8J3GTV4"/>
<comment type="caution">
    <text evidence="1">The sequence shown here is derived from an EMBL/GenBank/DDBJ whole genome shotgun (WGS) entry which is preliminary data.</text>
</comment>
<gene>
    <name evidence="1" type="ORF">GCM10017056_00630</name>
</gene>
<name>A0A8J3GTV4_9RHOB</name>
<organism evidence="1 2">
    <name type="scientific">Seohaeicola zhoushanensis</name>
    <dbReference type="NCBI Taxonomy" id="1569283"/>
    <lineage>
        <taxon>Bacteria</taxon>
        <taxon>Pseudomonadati</taxon>
        <taxon>Pseudomonadota</taxon>
        <taxon>Alphaproteobacteria</taxon>
        <taxon>Rhodobacterales</taxon>
        <taxon>Roseobacteraceae</taxon>
        <taxon>Seohaeicola</taxon>
    </lineage>
</organism>
<accession>A0A8J3GTV4</accession>
<protein>
    <submittedName>
        <fullName evidence="1">Uncharacterized protein</fullName>
    </submittedName>
</protein>